<dbReference type="InterPro" id="IPR017927">
    <property type="entry name" value="FAD-bd_FR_type"/>
</dbReference>
<dbReference type="Gene3D" id="3.10.20.30">
    <property type="match status" value="1"/>
</dbReference>
<dbReference type="InterPro" id="IPR050415">
    <property type="entry name" value="MRET"/>
</dbReference>
<dbReference type="PANTHER" id="PTHR47354">
    <property type="entry name" value="NADH OXIDOREDUCTASE HCR"/>
    <property type="match status" value="1"/>
</dbReference>
<evidence type="ECO:0000256" key="3">
    <source>
        <dbReference type="ARBA" id="ARBA00022723"/>
    </source>
</evidence>
<dbReference type="InterPro" id="IPR006058">
    <property type="entry name" value="2Fe2S_fd_BS"/>
</dbReference>
<feature type="region of interest" description="Disordered" evidence="7">
    <location>
        <begin position="74"/>
        <end position="94"/>
    </location>
</feature>
<dbReference type="CDD" id="cd00207">
    <property type="entry name" value="fer2"/>
    <property type="match status" value="1"/>
</dbReference>
<gene>
    <name evidence="10" type="primary">ophA1</name>
    <name evidence="10" type="ORF">DSM109990_03926</name>
</gene>
<dbReference type="PANTHER" id="PTHR47354:SF1">
    <property type="entry name" value="CARNITINE MONOOXYGENASE REDUCTASE SUBUNIT"/>
    <property type="match status" value="1"/>
</dbReference>
<keyword evidence="10" id="KW-0614">Plasmid</keyword>
<evidence type="ECO:0000313" key="11">
    <source>
        <dbReference type="Proteomes" id="UP000831019"/>
    </source>
</evidence>
<dbReference type="InterPro" id="IPR017938">
    <property type="entry name" value="Riboflavin_synthase-like_b-brl"/>
</dbReference>
<dbReference type="SUPFAM" id="SSF54292">
    <property type="entry name" value="2Fe-2S ferredoxin-like"/>
    <property type="match status" value="1"/>
</dbReference>
<dbReference type="InterPro" id="IPR039261">
    <property type="entry name" value="FNR_nucleotide-bd"/>
</dbReference>
<dbReference type="GO" id="GO:0051213">
    <property type="term" value="F:dioxygenase activity"/>
    <property type="evidence" value="ECO:0007669"/>
    <property type="project" value="UniProtKB-KW"/>
</dbReference>
<dbReference type="RefSeq" id="WP_243263806.1">
    <property type="nucleotide sequence ID" value="NZ_CP085147.1"/>
</dbReference>
<sequence>MDDMNMKVAGRRALTDNICEFTLEPVDGRELPGFTPGAHLTIETPSGAMRRYSLVSDGDAPTHYVIAVKREAESRGGSASMHDDAPEGTELRVSPPENTFELTEAEGYLLIAGGIGVTPIYAMGQHLARDGEPYRVIYCTRSVEDSAYLQEMTELFGDKLTIHHDGGDPNKVFDFWDEFEEPKNMKVYCCGPAPMLEEIEAISGHWPEGRVIFEDFKPVEVVRADDVTFDVKLEKTGKTVTVPEDRSILEAIRDAGVPTVSSCESGTCGTCKTKLIAGEVDHRDMVLMDHEKEDTIMICVSRSKGGEELVLDI</sequence>
<dbReference type="SUPFAM" id="SSF63380">
    <property type="entry name" value="Riboflavin synthase domain-like"/>
    <property type="match status" value="1"/>
</dbReference>
<evidence type="ECO:0000256" key="5">
    <source>
        <dbReference type="ARBA" id="ARBA00023004"/>
    </source>
</evidence>
<dbReference type="CDD" id="cd06185">
    <property type="entry name" value="PDR_like"/>
    <property type="match status" value="1"/>
</dbReference>
<proteinExistence type="predicted"/>
<reference evidence="11" key="1">
    <citation type="journal article" date="2022" name="Microorganisms">
        <title>Beyond the ABCs#Discovery of Three New Plasmid Types in Rhodobacterales (RepQ, RepY, RepW).</title>
        <authorList>
            <person name="Freese H.M."/>
            <person name="Ringel V."/>
            <person name="Overmann J."/>
            <person name="Petersen J."/>
        </authorList>
    </citation>
    <scope>NUCLEOTIDE SEQUENCE [LARGE SCALE GENOMIC DNA]</scope>
    <source>
        <strain evidence="11">DSM 109990</strain>
        <plasmid evidence="11">pDSM109990_c</plasmid>
    </source>
</reference>
<dbReference type="EC" id="1.-.-.-" evidence="10"/>
<keyword evidence="3" id="KW-0479">Metal-binding</keyword>
<evidence type="ECO:0000256" key="4">
    <source>
        <dbReference type="ARBA" id="ARBA00023002"/>
    </source>
</evidence>
<dbReference type="InterPro" id="IPR036010">
    <property type="entry name" value="2Fe-2S_ferredoxin-like_sf"/>
</dbReference>
<dbReference type="PROSITE" id="PS00197">
    <property type="entry name" value="2FE2S_FER_1"/>
    <property type="match status" value="1"/>
</dbReference>
<dbReference type="PROSITE" id="PS51085">
    <property type="entry name" value="2FE2S_FER_2"/>
    <property type="match status" value="1"/>
</dbReference>
<dbReference type="PRINTS" id="PR00409">
    <property type="entry name" value="PHDIOXRDTASE"/>
</dbReference>
<evidence type="ECO:0000256" key="6">
    <source>
        <dbReference type="ARBA" id="ARBA00023014"/>
    </source>
</evidence>
<dbReference type="PROSITE" id="PS51384">
    <property type="entry name" value="FAD_FR"/>
    <property type="match status" value="1"/>
</dbReference>
<dbReference type="Gene3D" id="2.40.30.10">
    <property type="entry name" value="Translation factors"/>
    <property type="match status" value="1"/>
</dbReference>
<evidence type="ECO:0000256" key="1">
    <source>
        <dbReference type="ARBA" id="ARBA00022630"/>
    </source>
</evidence>
<evidence type="ECO:0000259" key="8">
    <source>
        <dbReference type="PROSITE" id="PS51085"/>
    </source>
</evidence>
<keyword evidence="11" id="KW-1185">Reference proteome</keyword>
<evidence type="ECO:0000256" key="7">
    <source>
        <dbReference type="SAM" id="MobiDB-lite"/>
    </source>
</evidence>
<accession>A0ABY3ZSC6</accession>
<feature type="domain" description="2Fe-2S ferredoxin-type" evidence="8">
    <location>
        <begin position="225"/>
        <end position="313"/>
    </location>
</feature>
<dbReference type="EMBL" id="CP085147">
    <property type="protein sequence ID" value="UOA17034.1"/>
    <property type="molecule type" value="Genomic_DNA"/>
</dbReference>
<dbReference type="Gene3D" id="3.40.50.80">
    <property type="entry name" value="Nucleotide-binding domain of ferredoxin-NADP reductase (FNR) module"/>
    <property type="match status" value="1"/>
</dbReference>
<protein>
    <submittedName>
        <fullName evidence="10">Phthalate dioxygenase reductase</fullName>
        <ecNumber evidence="10">1.-.-.-</ecNumber>
    </submittedName>
</protein>
<dbReference type="Pfam" id="PF00111">
    <property type="entry name" value="Fer2"/>
    <property type="match status" value="1"/>
</dbReference>
<dbReference type="InterPro" id="IPR012675">
    <property type="entry name" value="Beta-grasp_dom_sf"/>
</dbReference>
<keyword evidence="5" id="KW-0408">Iron</keyword>
<name>A0ABY3ZSC6_9RHOB</name>
<keyword evidence="6" id="KW-0411">Iron-sulfur</keyword>
<feature type="domain" description="FAD-binding FR-type" evidence="9">
    <location>
        <begin position="1"/>
        <end position="103"/>
    </location>
</feature>
<keyword evidence="2" id="KW-0001">2Fe-2S</keyword>
<dbReference type="InterPro" id="IPR001433">
    <property type="entry name" value="OxRdtase_FAD/NAD-bd"/>
</dbReference>
<dbReference type="Pfam" id="PF00175">
    <property type="entry name" value="NAD_binding_1"/>
    <property type="match status" value="1"/>
</dbReference>
<keyword evidence="1" id="KW-0285">Flavoprotein</keyword>
<dbReference type="Proteomes" id="UP000831019">
    <property type="component" value="Plasmid pDSM109990_c"/>
</dbReference>
<dbReference type="InterPro" id="IPR001041">
    <property type="entry name" value="2Fe-2S_ferredoxin-type"/>
</dbReference>
<geneLocation type="plasmid" evidence="10 11">
    <name>pDSM109990_c</name>
</geneLocation>
<evidence type="ECO:0000259" key="9">
    <source>
        <dbReference type="PROSITE" id="PS51384"/>
    </source>
</evidence>
<evidence type="ECO:0000256" key="2">
    <source>
        <dbReference type="ARBA" id="ARBA00022714"/>
    </source>
</evidence>
<dbReference type="SUPFAM" id="SSF52343">
    <property type="entry name" value="Ferredoxin reductase-like, C-terminal NADP-linked domain"/>
    <property type="match status" value="1"/>
</dbReference>
<organism evidence="10 11">
    <name type="scientific">Sulfitobacter dubius</name>
    <dbReference type="NCBI Taxonomy" id="218673"/>
    <lineage>
        <taxon>Bacteria</taxon>
        <taxon>Pseudomonadati</taxon>
        <taxon>Pseudomonadota</taxon>
        <taxon>Alphaproteobacteria</taxon>
        <taxon>Rhodobacterales</taxon>
        <taxon>Roseobacteraceae</taxon>
        <taxon>Sulfitobacter</taxon>
    </lineage>
</organism>
<keyword evidence="4 10" id="KW-0560">Oxidoreductase</keyword>
<evidence type="ECO:0000313" key="10">
    <source>
        <dbReference type="EMBL" id="UOA17034.1"/>
    </source>
</evidence>
<keyword evidence="10" id="KW-0223">Dioxygenase</keyword>